<evidence type="ECO:0000313" key="3">
    <source>
        <dbReference type="Proteomes" id="UP000186601"/>
    </source>
</evidence>
<organism evidence="2 3">
    <name type="scientific">Hermanssonia centrifuga</name>
    <dbReference type="NCBI Taxonomy" id="98765"/>
    <lineage>
        <taxon>Eukaryota</taxon>
        <taxon>Fungi</taxon>
        <taxon>Dikarya</taxon>
        <taxon>Basidiomycota</taxon>
        <taxon>Agaricomycotina</taxon>
        <taxon>Agaricomycetes</taxon>
        <taxon>Polyporales</taxon>
        <taxon>Meruliaceae</taxon>
        <taxon>Hermanssonia</taxon>
    </lineage>
</organism>
<feature type="region of interest" description="Disordered" evidence="1">
    <location>
        <begin position="191"/>
        <end position="213"/>
    </location>
</feature>
<feature type="compositionally biased region" description="Pro residues" evidence="1">
    <location>
        <begin position="203"/>
        <end position="213"/>
    </location>
</feature>
<dbReference type="EMBL" id="MLYV02000084">
    <property type="protein sequence ID" value="PSS37044.1"/>
    <property type="molecule type" value="Genomic_DNA"/>
</dbReference>
<evidence type="ECO:0000256" key="1">
    <source>
        <dbReference type="SAM" id="MobiDB-lite"/>
    </source>
</evidence>
<sequence>MSLDKPELTLERALPRVEVRPPMTDVSESSMFELVAGSGVEVGVTVSTEEDTDVGASEDVAEELSEAEEVEPSVAVALTLSEEIKVGVSAEDETTVSEDVAVALSVTVADTLSVGLEALAEDEKESGLEVIDEDTDVSVDVADTELVALAVAESVALADTESVKVAETDEEPSVAETDALELELITVELADTNVTSGVNRPSNPSPNPPVNKE</sequence>
<dbReference type="AlphaFoldDB" id="A0A2R6S424"/>
<gene>
    <name evidence="2" type="ORF">PHLCEN_2v1083</name>
</gene>
<evidence type="ECO:0000313" key="2">
    <source>
        <dbReference type="EMBL" id="PSS37044.1"/>
    </source>
</evidence>
<reference evidence="2 3" key="1">
    <citation type="submission" date="2018-02" db="EMBL/GenBank/DDBJ databases">
        <title>Genome sequence of the basidiomycete white-rot fungus Phlebia centrifuga.</title>
        <authorList>
            <person name="Granchi Z."/>
            <person name="Peng M."/>
            <person name="de Vries R.P."/>
            <person name="Hilden K."/>
            <person name="Makela M.R."/>
            <person name="Grigoriev I."/>
            <person name="Riley R."/>
        </authorList>
    </citation>
    <scope>NUCLEOTIDE SEQUENCE [LARGE SCALE GENOMIC DNA]</scope>
    <source>
        <strain evidence="2 3">FBCC195</strain>
    </source>
</reference>
<comment type="caution">
    <text evidence="2">The sequence shown here is derived from an EMBL/GenBank/DDBJ whole genome shotgun (WGS) entry which is preliminary data.</text>
</comment>
<accession>A0A2R6S424</accession>
<keyword evidence="3" id="KW-1185">Reference proteome</keyword>
<name>A0A2R6S424_9APHY</name>
<protein>
    <submittedName>
        <fullName evidence="2">Uncharacterized protein</fullName>
    </submittedName>
</protein>
<dbReference type="Proteomes" id="UP000186601">
    <property type="component" value="Unassembled WGS sequence"/>
</dbReference>
<proteinExistence type="predicted"/>